<dbReference type="AlphaFoldDB" id="A0A9J6P6N1"/>
<comment type="caution">
    <text evidence="2">The sequence shown here is derived from an EMBL/GenBank/DDBJ whole genome shotgun (WGS) entry which is preliminary data.</text>
</comment>
<evidence type="ECO:0000313" key="2">
    <source>
        <dbReference type="EMBL" id="MCM1992251.1"/>
    </source>
</evidence>
<evidence type="ECO:0000313" key="3">
    <source>
        <dbReference type="Proteomes" id="UP001056429"/>
    </source>
</evidence>
<keyword evidence="1" id="KW-0472">Membrane</keyword>
<dbReference type="RefSeq" id="WP_250861414.1">
    <property type="nucleotide sequence ID" value="NZ_JAGSOJ010000005.1"/>
</dbReference>
<dbReference type="InterPro" id="IPR005642">
    <property type="entry name" value="LysO"/>
</dbReference>
<feature type="transmembrane region" description="Helical" evidence="1">
    <location>
        <begin position="30"/>
        <end position="49"/>
    </location>
</feature>
<sequence length="92" mass="10137">MWSILVVLLVGIIIGGSVKLSDKMKAYNSKFQFIGVVFLLFTMGVSLGLNKSILNNLKSIGIKSLVFAVLTSLFSVIMVYFTTKFILKGDKK</sequence>
<dbReference type="Pfam" id="PF03956">
    <property type="entry name" value="Lys_export"/>
    <property type="match status" value="1"/>
</dbReference>
<reference evidence="2" key="2">
    <citation type="submission" date="2021-04" db="EMBL/GenBank/DDBJ databases">
        <authorList>
            <person name="Dong X."/>
        </authorList>
    </citation>
    <scope>NUCLEOTIDE SEQUENCE</scope>
    <source>
        <strain evidence="2">ZWT</strain>
    </source>
</reference>
<keyword evidence="1" id="KW-1133">Transmembrane helix</keyword>
<dbReference type="Proteomes" id="UP001056429">
    <property type="component" value="Unassembled WGS sequence"/>
</dbReference>
<feature type="transmembrane region" description="Helical" evidence="1">
    <location>
        <begin position="61"/>
        <end position="82"/>
    </location>
</feature>
<keyword evidence="3" id="KW-1185">Reference proteome</keyword>
<accession>A0A9J6P6N1</accession>
<keyword evidence="1" id="KW-0812">Transmembrane</keyword>
<protein>
    <submittedName>
        <fullName evidence="2">LysO family transporter</fullName>
    </submittedName>
</protein>
<dbReference type="GO" id="GO:0015661">
    <property type="term" value="F:L-lysine efflux transmembrane transporter activity"/>
    <property type="evidence" value="ECO:0007669"/>
    <property type="project" value="InterPro"/>
</dbReference>
<name>A0A9J6P6N1_9CLOT</name>
<evidence type="ECO:0000256" key="1">
    <source>
        <dbReference type="SAM" id="Phobius"/>
    </source>
</evidence>
<organism evidence="2 3">
    <name type="scientific">Oceanirhabdus seepicola</name>
    <dbReference type="NCBI Taxonomy" id="2828781"/>
    <lineage>
        <taxon>Bacteria</taxon>
        <taxon>Bacillati</taxon>
        <taxon>Bacillota</taxon>
        <taxon>Clostridia</taxon>
        <taxon>Eubacteriales</taxon>
        <taxon>Clostridiaceae</taxon>
        <taxon>Oceanirhabdus</taxon>
    </lineage>
</organism>
<reference evidence="2" key="1">
    <citation type="journal article" date="2021" name="mSystems">
        <title>Bacteria and Archaea Synergistically Convert Glycine Betaine to Biogenic Methane in the Formosa Cold Seep of the South China Sea.</title>
        <authorList>
            <person name="Li L."/>
            <person name="Zhang W."/>
            <person name="Zhang S."/>
            <person name="Song L."/>
            <person name="Sun Q."/>
            <person name="Zhang H."/>
            <person name="Xiang H."/>
            <person name="Dong X."/>
        </authorList>
    </citation>
    <scope>NUCLEOTIDE SEQUENCE</scope>
    <source>
        <strain evidence="2">ZWT</strain>
    </source>
</reference>
<dbReference type="EMBL" id="JAGSOJ010000005">
    <property type="protein sequence ID" value="MCM1992251.1"/>
    <property type="molecule type" value="Genomic_DNA"/>
</dbReference>
<gene>
    <name evidence="2" type="ORF">KDK92_21215</name>
</gene>
<proteinExistence type="predicted"/>